<dbReference type="InterPro" id="IPR055170">
    <property type="entry name" value="GFO_IDH_MocA-like_dom"/>
</dbReference>
<dbReference type="SUPFAM" id="SSF51735">
    <property type="entry name" value="NAD(P)-binding Rossmann-fold domains"/>
    <property type="match status" value="1"/>
</dbReference>
<dbReference type="Pfam" id="PF01408">
    <property type="entry name" value="GFO_IDH_MocA"/>
    <property type="match status" value="1"/>
</dbReference>
<feature type="domain" description="Gfo/Idh/MocA-like oxidoreductase N-terminal" evidence="2">
    <location>
        <begin position="8"/>
        <end position="128"/>
    </location>
</feature>
<dbReference type="Proteomes" id="UP001165135">
    <property type="component" value="Unassembled WGS sequence"/>
</dbReference>
<dbReference type="GO" id="GO:0016491">
    <property type="term" value="F:oxidoreductase activity"/>
    <property type="evidence" value="ECO:0007669"/>
    <property type="project" value="UniProtKB-KW"/>
</dbReference>
<dbReference type="GO" id="GO:0000166">
    <property type="term" value="F:nucleotide binding"/>
    <property type="evidence" value="ECO:0007669"/>
    <property type="project" value="InterPro"/>
</dbReference>
<evidence type="ECO:0000313" key="5">
    <source>
        <dbReference type="Proteomes" id="UP001165135"/>
    </source>
</evidence>
<sequence length="391" mass="42132">MTDAARPLRVAMIGHGFMGAAHAHAWHAAPRFFDLPRRIETVAVAGRNPQTLRESADRFGWAECDTDWRRVVERDDIDLVDVVTPGSTHAEVAVAALEAGKHVLCEKPLANTVAEAEAMAEAAVKAAERGVFAMVGFTYRRVPAVSLAREMIESGAIGTIRQTRAVYLQDWLSDENAPLTWRLDRASAGSGALGDIGAHIVDAIQYVTGQEVTGVSGLTHTFVTERPVLTESVGLSGRASDSRRGPVTVDDAAVFLGALSGGALATFEATRMATGRKNALRFEISGTTGSLAFDLEDLNTLQHYRADDGPTAGFRRILVTEPEHPYVAAWWPPGHLLGYEHGFTHQVRDLVTAIDAGEQPRPSFDEGLQVQRVLEAVGHSAAADARWTPLT</sequence>
<proteinExistence type="predicted"/>
<dbReference type="InterPro" id="IPR050463">
    <property type="entry name" value="Gfo/Idh/MocA_oxidrdct_glycsds"/>
</dbReference>
<dbReference type="AlphaFoldDB" id="A0A9W6RSZ3"/>
<dbReference type="PANTHER" id="PTHR43818">
    <property type="entry name" value="BCDNA.GH03377"/>
    <property type="match status" value="1"/>
</dbReference>
<dbReference type="InterPro" id="IPR036291">
    <property type="entry name" value="NAD(P)-bd_dom_sf"/>
</dbReference>
<evidence type="ECO:0000259" key="3">
    <source>
        <dbReference type="Pfam" id="PF22725"/>
    </source>
</evidence>
<dbReference type="Gene3D" id="3.30.360.10">
    <property type="entry name" value="Dihydrodipicolinate Reductase, domain 2"/>
    <property type="match status" value="1"/>
</dbReference>
<dbReference type="InterPro" id="IPR000683">
    <property type="entry name" value="Gfo/Idh/MocA-like_OxRdtase_N"/>
</dbReference>
<accession>A0A9W6RSZ3</accession>
<feature type="domain" description="GFO/IDH/MocA-like oxidoreductase" evidence="3">
    <location>
        <begin position="147"/>
        <end position="291"/>
    </location>
</feature>
<gene>
    <name evidence="4" type="ORF">Airi01_102530</name>
</gene>
<dbReference type="EMBL" id="BSTJ01000026">
    <property type="protein sequence ID" value="GLY81986.1"/>
    <property type="molecule type" value="Genomic_DNA"/>
</dbReference>
<organism evidence="4 5">
    <name type="scientific">Actinoallomurus iriomotensis</name>
    <dbReference type="NCBI Taxonomy" id="478107"/>
    <lineage>
        <taxon>Bacteria</taxon>
        <taxon>Bacillati</taxon>
        <taxon>Actinomycetota</taxon>
        <taxon>Actinomycetes</taxon>
        <taxon>Streptosporangiales</taxon>
        <taxon>Thermomonosporaceae</taxon>
        <taxon>Actinoallomurus</taxon>
    </lineage>
</organism>
<dbReference type="RefSeq" id="WP_285637223.1">
    <property type="nucleotide sequence ID" value="NZ_BSTJ01000026.1"/>
</dbReference>
<dbReference type="SUPFAM" id="SSF55347">
    <property type="entry name" value="Glyceraldehyde-3-phosphate dehydrogenase-like, C-terminal domain"/>
    <property type="match status" value="1"/>
</dbReference>
<comment type="caution">
    <text evidence="4">The sequence shown here is derived from an EMBL/GenBank/DDBJ whole genome shotgun (WGS) entry which is preliminary data.</text>
</comment>
<dbReference type="Pfam" id="PF22725">
    <property type="entry name" value="GFO_IDH_MocA_C3"/>
    <property type="match status" value="1"/>
</dbReference>
<reference evidence="4" key="1">
    <citation type="submission" date="2023-03" db="EMBL/GenBank/DDBJ databases">
        <title>Actinoallomurus iriomotensis NBRC 103681.</title>
        <authorList>
            <person name="Ichikawa N."/>
            <person name="Sato H."/>
            <person name="Tonouchi N."/>
        </authorList>
    </citation>
    <scope>NUCLEOTIDE SEQUENCE</scope>
    <source>
        <strain evidence="4">NBRC 103681</strain>
    </source>
</reference>
<evidence type="ECO:0000259" key="2">
    <source>
        <dbReference type="Pfam" id="PF01408"/>
    </source>
</evidence>
<keyword evidence="1" id="KW-0560">Oxidoreductase</keyword>
<evidence type="ECO:0000313" key="4">
    <source>
        <dbReference type="EMBL" id="GLY81986.1"/>
    </source>
</evidence>
<evidence type="ECO:0000256" key="1">
    <source>
        <dbReference type="ARBA" id="ARBA00023002"/>
    </source>
</evidence>
<protein>
    <submittedName>
        <fullName evidence="4">Oxidoreductase</fullName>
    </submittedName>
</protein>
<dbReference type="Gene3D" id="3.40.50.720">
    <property type="entry name" value="NAD(P)-binding Rossmann-like Domain"/>
    <property type="match status" value="1"/>
</dbReference>
<dbReference type="PANTHER" id="PTHR43818:SF11">
    <property type="entry name" value="BCDNA.GH03377"/>
    <property type="match status" value="1"/>
</dbReference>
<name>A0A9W6RSZ3_9ACTN</name>